<proteinExistence type="predicted"/>
<name>A0A9P6DYT5_9AGAM</name>
<sequence length="281" mass="31366">MLSTKVLAGTSLEEAMEHENSLLFNGSMPLHVLAKSLSSAQPLIAWHPMNTGPRYLNAKLLLVSTSEYGDAALGPPGNYWHCGEGVAPLYVSASISIMLEVNFRACMILIHEVNLVFIEQLQTIEATFANMKEFSLVMPLRPWKDWNWPTTNLQSYSVSHPLFTNGCEMARIPTDPDVQVVVNPILEEATNSTEANPACMFIQPHAHTILKWDNAHFTHINFTLVVNNQIEQGNVVVMTATVSVWKGSTGWQVELELEEIIHVSKSFMVDVASYNFGVLYY</sequence>
<reference evidence="1" key="1">
    <citation type="journal article" date="2020" name="Nat. Commun.">
        <title>Large-scale genome sequencing of mycorrhizal fungi provides insights into the early evolution of symbiotic traits.</title>
        <authorList>
            <person name="Miyauchi S."/>
            <person name="Kiss E."/>
            <person name="Kuo A."/>
            <person name="Drula E."/>
            <person name="Kohler A."/>
            <person name="Sanchez-Garcia M."/>
            <person name="Morin E."/>
            <person name="Andreopoulos B."/>
            <person name="Barry K.W."/>
            <person name="Bonito G."/>
            <person name="Buee M."/>
            <person name="Carver A."/>
            <person name="Chen C."/>
            <person name="Cichocki N."/>
            <person name="Clum A."/>
            <person name="Culley D."/>
            <person name="Crous P.W."/>
            <person name="Fauchery L."/>
            <person name="Girlanda M."/>
            <person name="Hayes R.D."/>
            <person name="Keri Z."/>
            <person name="LaButti K."/>
            <person name="Lipzen A."/>
            <person name="Lombard V."/>
            <person name="Magnuson J."/>
            <person name="Maillard F."/>
            <person name="Murat C."/>
            <person name="Nolan M."/>
            <person name="Ohm R.A."/>
            <person name="Pangilinan J."/>
            <person name="Pereira M.F."/>
            <person name="Perotto S."/>
            <person name="Peter M."/>
            <person name="Pfister S."/>
            <person name="Riley R."/>
            <person name="Sitrit Y."/>
            <person name="Stielow J.B."/>
            <person name="Szollosi G."/>
            <person name="Zifcakova L."/>
            <person name="Stursova M."/>
            <person name="Spatafora J.W."/>
            <person name="Tedersoo L."/>
            <person name="Vaario L.M."/>
            <person name="Yamada A."/>
            <person name="Yan M."/>
            <person name="Wang P."/>
            <person name="Xu J."/>
            <person name="Bruns T."/>
            <person name="Baldrian P."/>
            <person name="Vilgalys R."/>
            <person name="Dunand C."/>
            <person name="Henrissat B."/>
            <person name="Grigoriev I.V."/>
            <person name="Hibbett D."/>
            <person name="Nagy L.G."/>
            <person name="Martin F.M."/>
        </authorList>
    </citation>
    <scope>NUCLEOTIDE SEQUENCE</scope>
    <source>
        <strain evidence="1">UP504</strain>
    </source>
</reference>
<comment type="caution">
    <text evidence="1">The sequence shown here is derived from an EMBL/GenBank/DDBJ whole genome shotgun (WGS) entry which is preliminary data.</text>
</comment>
<dbReference type="EMBL" id="MU128922">
    <property type="protein sequence ID" value="KAF9518797.1"/>
    <property type="molecule type" value="Genomic_DNA"/>
</dbReference>
<accession>A0A9P6DYT5</accession>
<organism evidence="1 2">
    <name type="scientific">Hydnum rufescens UP504</name>
    <dbReference type="NCBI Taxonomy" id="1448309"/>
    <lineage>
        <taxon>Eukaryota</taxon>
        <taxon>Fungi</taxon>
        <taxon>Dikarya</taxon>
        <taxon>Basidiomycota</taxon>
        <taxon>Agaricomycotina</taxon>
        <taxon>Agaricomycetes</taxon>
        <taxon>Cantharellales</taxon>
        <taxon>Hydnaceae</taxon>
        <taxon>Hydnum</taxon>
    </lineage>
</organism>
<gene>
    <name evidence="1" type="ORF">BS47DRAFT_1358658</name>
</gene>
<dbReference type="Proteomes" id="UP000886523">
    <property type="component" value="Unassembled WGS sequence"/>
</dbReference>
<dbReference type="AlphaFoldDB" id="A0A9P6DYT5"/>
<protein>
    <submittedName>
        <fullName evidence="1">Uncharacterized protein</fullName>
    </submittedName>
</protein>
<evidence type="ECO:0000313" key="1">
    <source>
        <dbReference type="EMBL" id="KAF9518797.1"/>
    </source>
</evidence>
<keyword evidence="2" id="KW-1185">Reference proteome</keyword>
<evidence type="ECO:0000313" key="2">
    <source>
        <dbReference type="Proteomes" id="UP000886523"/>
    </source>
</evidence>